<evidence type="ECO:0000313" key="3">
    <source>
        <dbReference type="EMBL" id="VCU08744.1"/>
    </source>
</evidence>
<dbReference type="AlphaFoldDB" id="A0A447CU99"/>
<protein>
    <recommendedName>
        <fullName evidence="2">Flagellar hook-length control protein-like C-terminal domain-containing protein</fullName>
    </recommendedName>
</protein>
<feature type="region of interest" description="Disordered" evidence="1">
    <location>
        <begin position="302"/>
        <end position="361"/>
    </location>
</feature>
<evidence type="ECO:0000259" key="2">
    <source>
        <dbReference type="Pfam" id="PF02120"/>
    </source>
</evidence>
<sequence>MVYGRPLGCDSEQFNRTRPVDLVVSPIAVTLNTQSGGNAPTFTPGQVVDALVMRLIDQTHVQLAIGNALIDVQTAVPLQPGAHVQLAVRATPEGLRLVLLHPDEVFAGGAPADAATARAAAARPAVETATANPAGSPSTTAASPQAALAQAVRSAAVQQDGLAPLLANVAAAMKLAGLPDPVRAAAAQLLAFRLPTDEPIEADDVARALARSGLFLEAGLAGGAAAARTSPAGDMKAALVALRAALAAMVGRDGVAAGGADNGRLQSFAEAAVAGATTGAAGRPDAGGAQALYRALAQTLAQSMPTPPGPAAASGATLPGAPGSPDPAGATAGSPQRPPPPYRGAAPAAQPPLPPTLGDDVSPQAAARTLLAETDAALARHTLMQAASLPDPGAAGGPDQAAGRFVFEIPFATPQGTTIAQFEIARDGKSAPGTERQEAVWRARFALDIEPVGVVHAQITVAGARTGVTLWAERGASAALLRDHAADLAERLRAADLDPSEVLVRDGAPPRPRDTAAPAGRFLDRAS</sequence>
<name>A0A447CU99_9BRAD</name>
<feature type="compositionally biased region" description="Low complexity" evidence="1">
    <location>
        <begin position="311"/>
        <end position="335"/>
    </location>
</feature>
<feature type="region of interest" description="Disordered" evidence="1">
    <location>
        <begin position="502"/>
        <end position="527"/>
    </location>
</feature>
<gene>
    <name evidence="3" type="ORF">RHODGE_RHODGE_01907</name>
</gene>
<dbReference type="EMBL" id="UWOC01000135">
    <property type="protein sequence ID" value="VCU08744.1"/>
    <property type="molecule type" value="Genomic_DNA"/>
</dbReference>
<reference evidence="4" key="1">
    <citation type="submission" date="2018-10" db="EMBL/GenBank/DDBJ databases">
        <authorList>
            <person name="Peiro R."/>
            <person name="Begona"/>
            <person name="Cbmso G."/>
            <person name="Lopez M."/>
            <person name="Gonzalez S."/>
            <person name="Sacristan E."/>
            <person name="Castillo E."/>
        </authorList>
    </citation>
    <scope>NUCLEOTIDE SEQUENCE [LARGE SCALE GENOMIC DNA]</scope>
</reference>
<dbReference type="InterPro" id="IPR021136">
    <property type="entry name" value="Flagellar_hook_control-like_C"/>
</dbReference>
<dbReference type="Proteomes" id="UP000289200">
    <property type="component" value="Unassembled WGS sequence"/>
</dbReference>
<dbReference type="Pfam" id="PF02120">
    <property type="entry name" value="Flg_hook"/>
    <property type="match status" value="1"/>
</dbReference>
<keyword evidence="4" id="KW-1185">Reference proteome</keyword>
<comment type="caution">
    <text evidence="3">The sequence shown here is derived from an EMBL/GenBank/DDBJ whole genome shotgun (WGS) entry which is preliminary data.</text>
</comment>
<accession>A0A447CU99</accession>
<feature type="domain" description="Flagellar hook-length control protein-like C-terminal" evidence="2">
    <location>
        <begin position="435"/>
        <end position="511"/>
    </location>
</feature>
<evidence type="ECO:0000313" key="4">
    <source>
        <dbReference type="Proteomes" id="UP000289200"/>
    </source>
</evidence>
<evidence type="ECO:0000256" key="1">
    <source>
        <dbReference type="SAM" id="MobiDB-lite"/>
    </source>
</evidence>
<proteinExistence type="predicted"/>
<organism evidence="3 4">
    <name type="scientific">Rhodoplanes serenus</name>
    <dbReference type="NCBI Taxonomy" id="200615"/>
    <lineage>
        <taxon>Bacteria</taxon>
        <taxon>Pseudomonadati</taxon>
        <taxon>Pseudomonadota</taxon>
        <taxon>Alphaproteobacteria</taxon>
        <taxon>Hyphomicrobiales</taxon>
        <taxon>Nitrobacteraceae</taxon>
        <taxon>Rhodoplanes</taxon>
    </lineage>
</organism>